<dbReference type="EMBL" id="DTAU01000042">
    <property type="protein sequence ID" value="HFQ78432.1"/>
    <property type="molecule type" value="Genomic_DNA"/>
</dbReference>
<gene>
    <name evidence="2" type="ORF">ENT99_01845</name>
    <name evidence="3" type="ORF">ENU64_04790</name>
</gene>
<protein>
    <recommendedName>
        <fullName evidence="1">CRISPR system endoribonuclease Csx1 CARF domain-containing protein</fullName>
    </recommendedName>
</protein>
<dbReference type="InterPro" id="IPR053857">
    <property type="entry name" value="Csx1_CARF"/>
</dbReference>
<dbReference type="Gene3D" id="3.40.50.10640">
    <property type="entry name" value="SSO1389-like"/>
    <property type="match status" value="1"/>
</dbReference>
<dbReference type="SUPFAM" id="SSF160980">
    <property type="entry name" value="SSO1389-like"/>
    <property type="match status" value="1"/>
</dbReference>
<dbReference type="EMBL" id="DTDH01000146">
    <property type="protein sequence ID" value="HGT98729.1"/>
    <property type="molecule type" value="Genomic_DNA"/>
</dbReference>
<evidence type="ECO:0000259" key="1">
    <source>
        <dbReference type="Pfam" id="PF22230"/>
    </source>
</evidence>
<evidence type="ECO:0000313" key="2">
    <source>
        <dbReference type="EMBL" id="HFQ78432.1"/>
    </source>
</evidence>
<comment type="caution">
    <text evidence="3">The sequence shown here is derived from an EMBL/GenBank/DDBJ whole genome shotgun (WGS) entry which is preliminary data.</text>
</comment>
<name>A0A7J3MZ50_9CREN</name>
<dbReference type="PANTHER" id="PTHR37169">
    <property type="entry name" value="CRISPR SYSTEM ENDORIBONUCLEASE CSX1-RELATED"/>
    <property type="match status" value="1"/>
</dbReference>
<feature type="domain" description="CRISPR system endoribonuclease Csx1 CARF" evidence="1">
    <location>
        <begin position="8"/>
        <end position="193"/>
    </location>
</feature>
<reference evidence="3" key="1">
    <citation type="journal article" date="2020" name="mSystems">
        <title>Genome- and Community-Level Interaction Insights into Carbon Utilization and Element Cycling Functions of Hydrothermarchaeota in Hydrothermal Sediment.</title>
        <authorList>
            <person name="Zhou Z."/>
            <person name="Liu Y."/>
            <person name="Xu W."/>
            <person name="Pan J."/>
            <person name="Luo Z.H."/>
            <person name="Li M."/>
        </authorList>
    </citation>
    <scope>NUCLEOTIDE SEQUENCE [LARGE SCALE GENOMIC DNA]</scope>
    <source>
        <strain evidence="2">SpSt-629</strain>
        <strain evidence="3">SpSt-688</strain>
    </source>
</reference>
<dbReference type="InterPro" id="IPR052875">
    <property type="entry name" value="CRISPR_assoc_ribonuclease"/>
</dbReference>
<dbReference type="Pfam" id="PF22230">
    <property type="entry name" value="Csx1_CARF"/>
    <property type="match status" value="1"/>
</dbReference>
<proteinExistence type="predicted"/>
<organism evidence="3">
    <name type="scientific">Ignisphaera aggregans</name>
    <dbReference type="NCBI Taxonomy" id="334771"/>
    <lineage>
        <taxon>Archaea</taxon>
        <taxon>Thermoproteota</taxon>
        <taxon>Thermoprotei</taxon>
        <taxon>Desulfurococcales</taxon>
        <taxon>Desulfurococcaceae</taxon>
        <taxon>Ignisphaera</taxon>
    </lineage>
</organism>
<dbReference type="AlphaFoldDB" id="A0A7J3MZ50"/>
<evidence type="ECO:0000313" key="3">
    <source>
        <dbReference type="EMBL" id="HGT98729.1"/>
    </source>
</evidence>
<dbReference type="PANTHER" id="PTHR37169:SF1">
    <property type="entry name" value="CRISPR SYSTEM ENDORIBONUCLEASE CSX1"/>
    <property type="match status" value="1"/>
</dbReference>
<accession>A0A7J3MZ50</accession>
<sequence length="545" mass="62794">MKNKDSVIILSVWGYPPQWTKYKYTVEIDHPAHRDLGKSTCISCCTTITLAYHLAKKYKVKTVVFGVDTVIDPSAAKDIRYKALSSYKNWLKKLLDQDNCSCCNEISRPSIDISVLPGIGHYYGWHFKASVDNAFVQAFRKIFAELSRTNYSWVFLDLSHGLNYLLTAVLYATVANAVLFNLENRLMIMNSEPARDNSKRCIVTREKYIQREFSKSLNMLDVSRLQVAVNLVRSLIALKYFQPIQLREILKELEEKSSQIIPELEELEKALPFFKLLSNTIVGPTFTNSYTIDNNSREEPLRTALCREHQGLQDRDVAEEFRPRKNDSSKTVEYDSTSVFSVLPIALRKIVSDVCEKLIANEGDRYLIKYLDNIGKYYRRSGSIHSNLIVKRTKEELGKVVEFVVKNRNFLESCYNSDLVLARDTKIEISEVLFRAVSSIPWNTLNEITRDIGSEKDDCITLACRLDIATTKTNLNKERQEIYSSSVDSNIDRFLRNMCAHAGFEYTSIRKIVIDVEKKDLVKIVYDKDILFKILKHGKIIELKR</sequence>